<feature type="region of interest" description="Disordered" evidence="4">
    <location>
        <begin position="444"/>
        <end position="485"/>
    </location>
</feature>
<dbReference type="PANTHER" id="PTHR10724:SF7">
    <property type="entry name" value="SMALL RIBOSOMAL SUBUNIT PROTEIN BS1C"/>
    <property type="match status" value="1"/>
</dbReference>
<keyword evidence="3" id="KW-0687">Ribonucleoprotein</keyword>
<evidence type="ECO:0000256" key="1">
    <source>
        <dbReference type="ARBA" id="ARBA00006767"/>
    </source>
</evidence>
<dbReference type="OrthoDB" id="9804077at2"/>
<dbReference type="InterPro" id="IPR050437">
    <property type="entry name" value="Ribos_protein_bS1-like"/>
</dbReference>
<dbReference type="AlphaFoldDB" id="A0A194AJ00"/>
<accession>A0A194AJ00</accession>
<dbReference type="GO" id="GO:0006412">
    <property type="term" value="P:translation"/>
    <property type="evidence" value="ECO:0007669"/>
    <property type="project" value="TreeGrafter"/>
</dbReference>
<dbReference type="GO" id="GO:0003735">
    <property type="term" value="F:structural constituent of ribosome"/>
    <property type="evidence" value="ECO:0007669"/>
    <property type="project" value="TreeGrafter"/>
</dbReference>
<dbReference type="PROSITE" id="PS50126">
    <property type="entry name" value="S1"/>
    <property type="match status" value="5"/>
</dbReference>
<feature type="compositionally biased region" description="Basic and acidic residues" evidence="4">
    <location>
        <begin position="444"/>
        <end position="455"/>
    </location>
</feature>
<comment type="caution">
    <text evidence="6">The sequence shown here is derived from an EMBL/GenBank/DDBJ whole genome shotgun (WGS) entry which is preliminary data.</text>
</comment>
<protein>
    <submittedName>
        <fullName evidence="6">30S ribosomal protein S1</fullName>
    </submittedName>
</protein>
<dbReference type="InterPro" id="IPR035104">
    <property type="entry name" value="Ribosomal_protein_S1-like"/>
</dbReference>
<dbReference type="GO" id="GO:0003729">
    <property type="term" value="F:mRNA binding"/>
    <property type="evidence" value="ECO:0007669"/>
    <property type="project" value="TreeGrafter"/>
</dbReference>
<proteinExistence type="inferred from homology"/>
<dbReference type="GO" id="GO:0022627">
    <property type="term" value="C:cytosolic small ribosomal subunit"/>
    <property type="evidence" value="ECO:0007669"/>
    <property type="project" value="TreeGrafter"/>
</dbReference>
<feature type="domain" description="S1 motif" evidence="5">
    <location>
        <begin position="203"/>
        <end position="275"/>
    </location>
</feature>
<evidence type="ECO:0000259" key="5">
    <source>
        <dbReference type="PROSITE" id="PS50126"/>
    </source>
</evidence>
<dbReference type="EMBL" id="BDFE01000017">
    <property type="protein sequence ID" value="GAU09210.1"/>
    <property type="molecule type" value="Genomic_DNA"/>
</dbReference>
<feature type="domain" description="S1 motif" evidence="5">
    <location>
        <begin position="116"/>
        <end position="182"/>
    </location>
</feature>
<gene>
    <name evidence="6" type="ORF">DPF_1931</name>
</gene>
<evidence type="ECO:0000256" key="4">
    <source>
        <dbReference type="SAM" id="MobiDB-lite"/>
    </source>
</evidence>
<keyword evidence="7" id="KW-1185">Reference proteome</keyword>
<evidence type="ECO:0000313" key="7">
    <source>
        <dbReference type="Proteomes" id="UP000095200"/>
    </source>
</evidence>
<evidence type="ECO:0000256" key="2">
    <source>
        <dbReference type="ARBA" id="ARBA00022980"/>
    </source>
</evidence>
<sequence length="485" mass="53026">MSEGTKNETPVQPEENFAELFESYTEGAGDTVRIGDQLQGTVISIGEKSVFVDTGTKIDGVVDRDELLDEEGNLTCAVGESLTLFVVKRTENEIVLSKAISGVGGLNLLMDAFASQVPVEGKVTATCKGGFTVQVMQRRAFCPVSQMDTHYVEDTEAFVGNTYEFLITKLEEKGRNIVVSRRTLLERQQKEAAKEFMENVAVGDILQGRVVRIKEFGAFVELVPGVEGMVHISELAWSRVARPEDVVALDDVVKVRLLGSEQLNNGQLKLSLSMKQAMGDPWDEVSERFKPGDKVVGKVMRCAPFGAFVELIPGVEGLVHISEMSYTKRVLKPEDEVSPGEAVTVTIKSIDPDKRRISLSIRETPGDPWADVADKYAKGQTVQGVIEKKEPFGYFVRLEPGITGLLPQSVLRASKHAADIEKKQVGEPITVRVEAVNPADRKISLAPGEGKETGEWKSFSRPAATSSLGNLGDLLKQAMNRKNNS</sequence>
<dbReference type="SMART" id="SM00316">
    <property type="entry name" value="S1"/>
    <property type="match status" value="5"/>
</dbReference>
<dbReference type="SUPFAM" id="SSF50249">
    <property type="entry name" value="Nucleic acid-binding proteins"/>
    <property type="match status" value="5"/>
</dbReference>
<dbReference type="CDD" id="cd04465">
    <property type="entry name" value="S1_RPS1_repeat_ec2_hs2"/>
    <property type="match status" value="1"/>
</dbReference>
<dbReference type="PRINTS" id="PR00681">
    <property type="entry name" value="RIBOSOMALS1"/>
</dbReference>
<evidence type="ECO:0000256" key="3">
    <source>
        <dbReference type="ARBA" id="ARBA00023274"/>
    </source>
</evidence>
<organism evidence="6 7">
    <name type="scientific">Desulfoplanes formicivorans</name>
    <dbReference type="NCBI Taxonomy" id="1592317"/>
    <lineage>
        <taxon>Bacteria</taxon>
        <taxon>Pseudomonadati</taxon>
        <taxon>Thermodesulfobacteriota</taxon>
        <taxon>Desulfovibrionia</taxon>
        <taxon>Desulfovibrionales</taxon>
        <taxon>Desulfoplanaceae</taxon>
        <taxon>Desulfoplanes</taxon>
    </lineage>
</organism>
<evidence type="ECO:0000313" key="6">
    <source>
        <dbReference type="EMBL" id="GAU09210.1"/>
    </source>
</evidence>
<dbReference type="RefSeq" id="WP_069859478.1">
    <property type="nucleotide sequence ID" value="NZ_BDFE01000017.1"/>
</dbReference>
<feature type="domain" description="S1 motif" evidence="5">
    <location>
        <begin position="379"/>
        <end position="448"/>
    </location>
</feature>
<dbReference type="PANTHER" id="PTHR10724">
    <property type="entry name" value="30S RIBOSOMAL PROTEIN S1"/>
    <property type="match status" value="1"/>
</dbReference>
<dbReference type="Gene3D" id="2.40.50.140">
    <property type="entry name" value="Nucleic acid-binding proteins"/>
    <property type="match status" value="5"/>
</dbReference>
<dbReference type="Pfam" id="PF00575">
    <property type="entry name" value="S1"/>
    <property type="match status" value="4"/>
</dbReference>
<dbReference type="InterPro" id="IPR012340">
    <property type="entry name" value="NA-bd_OB-fold"/>
</dbReference>
<dbReference type="Proteomes" id="UP000095200">
    <property type="component" value="Unassembled WGS sequence"/>
</dbReference>
<dbReference type="InterPro" id="IPR003029">
    <property type="entry name" value="S1_domain"/>
</dbReference>
<feature type="domain" description="S1 motif" evidence="5">
    <location>
        <begin position="35"/>
        <end position="99"/>
    </location>
</feature>
<dbReference type="NCBIfam" id="NF010379">
    <property type="entry name" value="PRK13806.1"/>
    <property type="match status" value="1"/>
</dbReference>
<feature type="domain" description="S1 motif" evidence="5">
    <location>
        <begin position="292"/>
        <end position="362"/>
    </location>
</feature>
<dbReference type="CDD" id="cd00164">
    <property type="entry name" value="S1_like"/>
    <property type="match status" value="1"/>
</dbReference>
<dbReference type="STRING" id="1592317.DPF_1931"/>
<reference evidence="7" key="1">
    <citation type="submission" date="2016-06" db="EMBL/GenBank/DDBJ databases">
        <title>Draft genome sequence of Desulfoplanes formicivorans strain Pf12B.</title>
        <authorList>
            <person name="Watanabe M."/>
            <person name="Kojima H."/>
            <person name="Fukui M."/>
        </authorList>
    </citation>
    <scope>NUCLEOTIDE SEQUENCE [LARGE SCALE GENOMIC DNA]</scope>
    <source>
        <strain evidence="7">Pf12B</strain>
    </source>
</reference>
<name>A0A194AJ00_9BACT</name>
<comment type="similarity">
    <text evidence="1">Belongs to the bacterial ribosomal protein bS1 family.</text>
</comment>
<keyword evidence="2 6" id="KW-0689">Ribosomal protein</keyword>